<keyword evidence="2" id="KW-1185">Reference proteome</keyword>
<organism evidence="1 2">
    <name type="scientific">Portunus trituberculatus</name>
    <name type="common">Swimming crab</name>
    <name type="synonym">Neptunus trituberculatus</name>
    <dbReference type="NCBI Taxonomy" id="210409"/>
    <lineage>
        <taxon>Eukaryota</taxon>
        <taxon>Metazoa</taxon>
        <taxon>Ecdysozoa</taxon>
        <taxon>Arthropoda</taxon>
        <taxon>Crustacea</taxon>
        <taxon>Multicrustacea</taxon>
        <taxon>Malacostraca</taxon>
        <taxon>Eumalacostraca</taxon>
        <taxon>Eucarida</taxon>
        <taxon>Decapoda</taxon>
        <taxon>Pleocyemata</taxon>
        <taxon>Brachyura</taxon>
        <taxon>Eubrachyura</taxon>
        <taxon>Portunoidea</taxon>
        <taxon>Portunidae</taxon>
        <taxon>Portuninae</taxon>
        <taxon>Portunus</taxon>
    </lineage>
</organism>
<evidence type="ECO:0000313" key="1">
    <source>
        <dbReference type="EMBL" id="MPC24937.1"/>
    </source>
</evidence>
<evidence type="ECO:0000313" key="2">
    <source>
        <dbReference type="Proteomes" id="UP000324222"/>
    </source>
</evidence>
<sequence length="80" mass="9269">MVRQSVSEVRYIHERKDGAWLTNWLDDERERGREGVVWAWGVGRQWETAMMNSVPDDTTALALPNIQSNNNKTLNSQPQQ</sequence>
<reference evidence="1 2" key="1">
    <citation type="submission" date="2019-05" db="EMBL/GenBank/DDBJ databases">
        <title>Another draft genome of Portunus trituberculatus and its Hox gene families provides insights of decapod evolution.</title>
        <authorList>
            <person name="Jeong J.-H."/>
            <person name="Song I."/>
            <person name="Kim S."/>
            <person name="Choi T."/>
            <person name="Kim D."/>
            <person name="Ryu S."/>
            <person name="Kim W."/>
        </authorList>
    </citation>
    <scope>NUCLEOTIDE SEQUENCE [LARGE SCALE GENOMIC DNA]</scope>
    <source>
        <tissue evidence="1">Muscle</tissue>
    </source>
</reference>
<protein>
    <submittedName>
        <fullName evidence="1">Uncharacterized protein</fullName>
    </submittedName>
</protein>
<name>A0A5B7DV40_PORTR</name>
<comment type="caution">
    <text evidence="1">The sequence shown here is derived from an EMBL/GenBank/DDBJ whole genome shotgun (WGS) entry which is preliminary data.</text>
</comment>
<dbReference type="Proteomes" id="UP000324222">
    <property type="component" value="Unassembled WGS sequence"/>
</dbReference>
<dbReference type="AlphaFoldDB" id="A0A5B7DV40"/>
<proteinExistence type="predicted"/>
<dbReference type="EMBL" id="VSRR010001392">
    <property type="protein sequence ID" value="MPC24937.1"/>
    <property type="molecule type" value="Genomic_DNA"/>
</dbReference>
<gene>
    <name evidence="1" type="ORF">E2C01_018031</name>
</gene>
<accession>A0A5B7DV40</accession>